<evidence type="ECO:0000313" key="3">
    <source>
        <dbReference type="EMBL" id="ALO15201.1"/>
    </source>
</evidence>
<protein>
    <submittedName>
        <fullName evidence="3">Aspartokinase I/homoserine dehydrogenase I</fullName>
    </submittedName>
</protein>
<feature type="domain" description="Aspartate/glutamate/uridylate kinase" evidence="2">
    <location>
        <begin position="5"/>
        <end position="274"/>
    </location>
</feature>
<dbReference type="Gene3D" id="3.40.1160.10">
    <property type="entry name" value="Acetylglutamate kinase-like"/>
    <property type="match status" value="1"/>
</dbReference>
<name>A0A0S2HYU5_9BACT</name>
<evidence type="ECO:0000313" key="4">
    <source>
        <dbReference type="Proteomes" id="UP000064893"/>
    </source>
</evidence>
<dbReference type="PANTHER" id="PTHR21499">
    <property type="entry name" value="ASPARTATE KINASE"/>
    <property type="match status" value="1"/>
</dbReference>
<comment type="similarity">
    <text evidence="1">Belongs to the aspartokinase family.</text>
</comment>
<dbReference type="KEGG" id="blq:L21SP5_01555"/>
<dbReference type="SUPFAM" id="SSF53633">
    <property type="entry name" value="Carbamate kinase-like"/>
    <property type="match status" value="1"/>
</dbReference>
<sequence length="387" mass="42808">MQNTEVHKIGGSVLKDPAETKIIINRLIYTDPGKLVVVSALFGVTDLINRACNSTKTPKKQIKELRSIHDGWINFLIEDADTRQNLKNKTNDTITEISEEIEHYTATENQHKLALILSYGERLSAIILSSAIEQFVKSSLQCPGDFDLKTTGEPLSSSFIDLNVSKLKRSTNTDKITIVPGFYGISEKGNICLVGRGGSDYSAAFIAAKLNASKLIFWKDTQGVRSADPKSVGKTQLVKHLNFNALSIMEQTGAAIIHHRVTQEIKNTDIQIHFNNPNTLNNPVTIIQGSGKTTEKPIIITTGNKQHLDKYSGSALTILSRNIPAALILVSQWNTRHPSSKIINYSDHHIKISVREGSRTTAAQFFHNGFYVNKEAPANIIRTPQII</sequence>
<dbReference type="Pfam" id="PF00696">
    <property type="entry name" value="AA_kinase"/>
    <property type="match status" value="1"/>
</dbReference>
<evidence type="ECO:0000259" key="2">
    <source>
        <dbReference type="Pfam" id="PF00696"/>
    </source>
</evidence>
<dbReference type="RefSeq" id="WP_057952680.1">
    <property type="nucleotide sequence ID" value="NZ_CP013118.1"/>
</dbReference>
<dbReference type="OrthoDB" id="9799110at2"/>
<dbReference type="Proteomes" id="UP000064893">
    <property type="component" value="Chromosome"/>
</dbReference>
<dbReference type="PANTHER" id="PTHR21499:SF59">
    <property type="entry name" value="ASPARTOKINASE"/>
    <property type="match status" value="1"/>
</dbReference>
<dbReference type="AlphaFoldDB" id="A0A0S2HYU5"/>
<keyword evidence="3" id="KW-0808">Transferase</keyword>
<gene>
    <name evidence="3" type="primary">thrA</name>
    <name evidence="3" type="ORF">L21SP5_01555</name>
</gene>
<accession>A0A0S2HYU5</accession>
<dbReference type="InterPro" id="IPR036393">
    <property type="entry name" value="AceGlu_kinase-like_sf"/>
</dbReference>
<evidence type="ECO:0000256" key="1">
    <source>
        <dbReference type="ARBA" id="ARBA00010122"/>
    </source>
</evidence>
<keyword evidence="3" id="KW-0418">Kinase</keyword>
<dbReference type="GO" id="GO:0005829">
    <property type="term" value="C:cytosol"/>
    <property type="evidence" value="ECO:0007669"/>
    <property type="project" value="TreeGrafter"/>
</dbReference>
<dbReference type="STRING" id="1307839.L21SP5_01555"/>
<dbReference type="EMBL" id="CP013118">
    <property type="protein sequence ID" value="ALO15201.1"/>
    <property type="molecule type" value="Genomic_DNA"/>
</dbReference>
<dbReference type="GO" id="GO:0004072">
    <property type="term" value="F:aspartate kinase activity"/>
    <property type="evidence" value="ECO:0007669"/>
    <property type="project" value="TreeGrafter"/>
</dbReference>
<organism evidence="3 4">
    <name type="scientific">Salinivirga cyanobacteriivorans</name>
    <dbReference type="NCBI Taxonomy" id="1307839"/>
    <lineage>
        <taxon>Bacteria</taxon>
        <taxon>Pseudomonadati</taxon>
        <taxon>Bacteroidota</taxon>
        <taxon>Bacteroidia</taxon>
        <taxon>Bacteroidales</taxon>
        <taxon>Salinivirgaceae</taxon>
        <taxon>Salinivirga</taxon>
    </lineage>
</organism>
<keyword evidence="4" id="KW-1185">Reference proteome</keyword>
<dbReference type="GO" id="GO:0009089">
    <property type="term" value="P:lysine biosynthetic process via diaminopimelate"/>
    <property type="evidence" value="ECO:0007669"/>
    <property type="project" value="TreeGrafter"/>
</dbReference>
<dbReference type="GO" id="GO:0009090">
    <property type="term" value="P:homoserine biosynthetic process"/>
    <property type="evidence" value="ECO:0007669"/>
    <property type="project" value="TreeGrafter"/>
</dbReference>
<reference evidence="3 4" key="1">
    <citation type="submission" date="2015-11" db="EMBL/GenBank/DDBJ databases">
        <title>Description and complete genome sequence of a novel strain predominating in hypersaline microbial mats and representing a new family of the Bacteriodetes phylum.</title>
        <authorList>
            <person name="Spring S."/>
            <person name="Bunk B."/>
            <person name="Sproer C."/>
            <person name="Klenk H.-P."/>
        </authorList>
    </citation>
    <scope>NUCLEOTIDE SEQUENCE [LARGE SCALE GENOMIC DNA]</scope>
    <source>
        <strain evidence="3 4">L21-Spi-D4</strain>
    </source>
</reference>
<proteinExistence type="inferred from homology"/>
<dbReference type="InterPro" id="IPR001048">
    <property type="entry name" value="Asp/Glu/Uridylate_kinase"/>
</dbReference>